<organism evidence="1 2">
    <name type="scientific">Ignelater luminosus</name>
    <name type="common">Cucubano</name>
    <name type="synonym">Pyrophorus luminosus</name>
    <dbReference type="NCBI Taxonomy" id="2038154"/>
    <lineage>
        <taxon>Eukaryota</taxon>
        <taxon>Metazoa</taxon>
        <taxon>Ecdysozoa</taxon>
        <taxon>Arthropoda</taxon>
        <taxon>Hexapoda</taxon>
        <taxon>Insecta</taxon>
        <taxon>Pterygota</taxon>
        <taxon>Neoptera</taxon>
        <taxon>Endopterygota</taxon>
        <taxon>Coleoptera</taxon>
        <taxon>Polyphaga</taxon>
        <taxon>Elateriformia</taxon>
        <taxon>Elateroidea</taxon>
        <taxon>Elateridae</taxon>
        <taxon>Agrypninae</taxon>
        <taxon>Pyrophorini</taxon>
        <taxon>Ignelater</taxon>
    </lineage>
</organism>
<evidence type="ECO:0000313" key="1">
    <source>
        <dbReference type="EMBL" id="KAF2896183.1"/>
    </source>
</evidence>
<comment type="caution">
    <text evidence="1">The sequence shown here is derived from an EMBL/GenBank/DDBJ whole genome shotgun (WGS) entry which is preliminary data.</text>
</comment>
<proteinExistence type="predicted"/>
<dbReference type="Gene3D" id="3.30.200.20">
    <property type="entry name" value="Phosphorylase Kinase, domain 1"/>
    <property type="match status" value="1"/>
</dbReference>
<sequence length="145" mass="16105">MVVTNCQSKEVLALLLDSASESDDSENDILSAILQQSLRLQKNKPSSKALSYNVELKTAKKLIIVDNPGNQNDRYSRNNKDSGAGASGIVFVATDLTKQHRKELLLGEIKILRELKHKNLLYEGKESALRALYLTAARGRPQITR</sequence>
<reference evidence="1" key="1">
    <citation type="submission" date="2019-08" db="EMBL/GenBank/DDBJ databases">
        <title>The genome of the North American firefly Photinus pyralis.</title>
        <authorList>
            <consortium name="Photinus pyralis genome working group"/>
            <person name="Fallon T.R."/>
            <person name="Sander Lower S.E."/>
            <person name="Weng J.-K."/>
        </authorList>
    </citation>
    <scope>NUCLEOTIDE SEQUENCE</scope>
    <source>
        <strain evidence="1">TRF0915ILg1</strain>
        <tissue evidence="1">Whole body</tissue>
    </source>
</reference>
<name>A0A8K0CYP9_IGNLU</name>
<dbReference type="AlphaFoldDB" id="A0A8K0CYP9"/>
<keyword evidence="2" id="KW-1185">Reference proteome</keyword>
<gene>
    <name evidence="1" type="ORF">ILUMI_09991</name>
</gene>
<protein>
    <submittedName>
        <fullName evidence="1">Uncharacterized protein</fullName>
    </submittedName>
</protein>
<evidence type="ECO:0000313" key="2">
    <source>
        <dbReference type="Proteomes" id="UP000801492"/>
    </source>
</evidence>
<dbReference type="Proteomes" id="UP000801492">
    <property type="component" value="Unassembled WGS sequence"/>
</dbReference>
<dbReference type="EMBL" id="VTPC01005309">
    <property type="protein sequence ID" value="KAF2896183.1"/>
    <property type="molecule type" value="Genomic_DNA"/>
</dbReference>
<accession>A0A8K0CYP9</accession>